<evidence type="ECO:0000313" key="3">
    <source>
        <dbReference type="Proteomes" id="UP001064971"/>
    </source>
</evidence>
<dbReference type="PANTHER" id="PTHR43355">
    <property type="entry name" value="FLAVIN REDUCTASE (NADPH)"/>
    <property type="match status" value="1"/>
</dbReference>
<dbReference type="Proteomes" id="UP001064971">
    <property type="component" value="Chromosome"/>
</dbReference>
<dbReference type="InterPro" id="IPR036291">
    <property type="entry name" value="NAD(P)-bd_dom_sf"/>
</dbReference>
<sequence>MTTLALLGGTGRTGRLLIDQALVRGHRLRVLARRPEAVHRQDDLVTVVPGDARDREAVARLVQGADVVLSALGPVRGGPPDVMTLAARHLIEVLPEQGIRRLITLTGAGVPFAGDQPKPVDHIFRVALRLLQPDVLQDSVAHATLIRESDLDWTVVRVPRLGDGPEKPLRVGMVGQIGTQITRASVSRFMLDQVEGREFVRQAPAISN</sequence>
<dbReference type="InterPro" id="IPR016040">
    <property type="entry name" value="NAD(P)-bd_dom"/>
</dbReference>
<name>A0ABN6RF13_9DEIO</name>
<reference evidence="2" key="1">
    <citation type="submission" date="2022-07" db="EMBL/GenBank/DDBJ databases">
        <title>Complete Genome Sequence of the Radioresistant Bacterium Deinococcus aetherius ST0316, Isolated from the Air Dust collected in Lower Stratosphere above Japan.</title>
        <authorList>
            <person name="Satoh K."/>
            <person name="Hagiwara K."/>
            <person name="Katsumata K."/>
            <person name="Kubo A."/>
            <person name="Yokobori S."/>
            <person name="Yamagishi A."/>
            <person name="Oono Y."/>
            <person name="Narumi I."/>
        </authorList>
    </citation>
    <scope>NUCLEOTIDE SEQUENCE</scope>
    <source>
        <strain evidence="2">ST0316</strain>
    </source>
</reference>
<gene>
    <name evidence="2" type="ORF">DAETH_07750</name>
</gene>
<dbReference type="Pfam" id="PF13460">
    <property type="entry name" value="NAD_binding_10"/>
    <property type="match status" value="1"/>
</dbReference>
<dbReference type="RefSeq" id="WP_264776615.1">
    <property type="nucleotide sequence ID" value="NZ_AP026560.1"/>
</dbReference>
<evidence type="ECO:0000259" key="1">
    <source>
        <dbReference type="Pfam" id="PF13460"/>
    </source>
</evidence>
<dbReference type="SUPFAM" id="SSF51735">
    <property type="entry name" value="NAD(P)-binding Rossmann-fold domains"/>
    <property type="match status" value="1"/>
</dbReference>
<feature type="domain" description="NAD(P)-binding" evidence="1">
    <location>
        <begin position="8"/>
        <end position="195"/>
    </location>
</feature>
<dbReference type="InterPro" id="IPR051606">
    <property type="entry name" value="Polyketide_Oxido-like"/>
</dbReference>
<protein>
    <submittedName>
        <fullName evidence="2">NADH-flavin reductase</fullName>
    </submittedName>
</protein>
<dbReference type="EMBL" id="AP026560">
    <property type="protein sequence ID" value="BDP40806.1"/>
    <property type="molecule type" value="Genomic_DNA"/>
</dbReference>
<organism evidence="2 3">
    <name type="scientific">Deinococcus aetherius</name>
    <dbReference type="NCBI Taxonomy" id="200252"/>
    <lineage>
        <taxon>Bacteria</taxon>
        <taxon>Thermotogati</taxon>
        <taxon>Deinococcota</taxon>
        <taxon>Deinococci</taxon>
        <taxon>Deinococcales</taxon>
        <taxon>Deinococcaceae</taxon>
        <taxon>Deinococcus</taxon>
    </lineage>
</organism>
<evidence type="ECO:0000313" key="2">
    <source>
        <dbReference type="EMBL" id="BDP40806.1"/>
    </source>
</evidence>
<accession>A0ABN6RF13</accession>
<dbReference type="Gene3D" id="3.40.50.720">
    <property type="entry name" value="NAD(P)-binding Rossmann-like Domain"/>
    <property type="match status" value="1"/>
</dbReference>
<dbReference type="PANTHER" id="PTHR43355:SF2">
    <property type="entry name" value="FLAVIN REDUCTASE (NADPH)"/>
    <property type="match status" value="1"/>
</dbReference>
<proteinExistence type="predicted"/>
<keyword evidence="3" id="KW-1185">Reference proteome</keyword>